<evidence type="ECO:0000256" key="11">
    <source>
        <dbReference type="ARBA" id="ARBA00022967"/>
    </source>
</evidence>
<dbReference type="InterPro" id="IPR006121">
    <property type="entry name" value="HMA_dom"/>
</dbReference>
<evidence type="ECO:0000256" key="8">
    <source>
        <dbReference type="ARBA" id="ARBA00022741"/>
    </source>
</evidence>
<evidence type="ECO:0000256" key="2">
    <source>
        <dbReference type="ARBA" id="ARBA00006024"/>
    </source>
</evidence>
<keyword evidence="14 15" id="KW-0472">Membrane</keyword>
<comment type="subcellular location">
    <subcellularLocation>
        <location evidence="1">Cell membrane</location>
        <topology evidence="1">Multi-pass membrane protein</topology>
    </subcellularLocation>
</comment>
<dbReference type="Gene3D" id="3.40.50.1000">
    <property type="entry name" value="HAD superfamily/HAD-like"/>
    <property type="match status" value="1"/>
</dbReference>
<dbReference type="Gene3D" id="3.30.70.100">
    <property type="match status" value="1"/>
</dbReference>
<keyword evidence="13" id="KW-0406">Ion transport</keyword>
<dbReference type="Proteomes" id="UP001216595">
    <property type="component" value="Unassembled WGS sequence"/>
</dbReference>
<keyword evidence="10" id="KW-0460">Magnesium</keyword>
<comment type="caution">
    <text evidence="17">The sequence shown here is derived from an EMBL/GenBank/DDBJ whole genome shotgun (WGS) entry which is preliminary data.</text>
</comment>
<dbReference type="Pfam" id="PF00702">
    <property type="entry name" value="Hydrolase"/>
    <property type="match status" value="1"/>
</dbReference>
<dbReference type="Pfam" id="PF00403">
    <property type="entry name" value="HMA"/>
    <property type="match status" value="1"/>
</dbReference>
<keyword evidence="4 15" id="KW-1003">Cell membrane</keyword>
<dbReference type="PRINTS" id="PR00119">
    <property type="entry name" value="CATATPASE"/>
</dbReference>
<evidence type="ECO:0000313" key="17">
    <source>
        <dbReference type="EMBL" id="MDC7695069.1"/>
    </source>
</evidence>
<reference evidence="17 18" key="1">
    <citation type="submission" date="2023-01" db="EMBL/GenBank/DDBJ databases">
        <title>Novel species of the genus Asticcacaulis isolated from rivers.</title>
        <authorList>
            <person name="Lu H."/>
        </authorList>
    </citation>
    <scope>NUCLEOTIDE SEQUENCE [LARGE SCALE GENOMIC DNA]</scope>
    <source>
        <strain evidence="17 18">DXS10W</strain>
    </source>
</reference>
<dbReference type="InterPro" id="IPR008250">
    <property type="entry name" value="ATPase_P-typ_transduc_dom_A_sf"/>
</dbReference>
<evidence type="ECO:0000256" key="10">
    <source>
        <dbReference type="ARBA" id="ARBA00022842"/>
    </source>
</evidence>
<dbReference type="InterPro" id="IPR018303">
    <property type="entry name" value="ATPase_P-typ_P_site"/>
</dbReference>
<keyword evidence="11" id="KW-1278">Translocase</keyword>
<dbReference type="InterPro" id="IPR001757">
    <property type="entry name" value="P_typ_ATPase"/>
</dbReference>
<evidence type="ECO:0000256" key="15">
    <source>
        <dbReference type="RuleBase" id="RU362081"/>
    </source>
</evidence>
<dbReference type="InterPro" id="IPR023299">
    <property type="entry name" value="ATPase_P-typ_cyto_dom_N"/>
</dbReference>
<dbReference type="InterPro" id="IPR059000">
    <property type="entry name" value="ATPase_P-type_domA"/>
</dbReference>
<keyword evidence="5" id="KW-0597">Phosphoprotein</keyword>
<name>A0ABT5IFV6_9CAUL</name>
<dbReference type="InterPro" id="IPR036412">
    <property type="entry name" value="HAD-like_sf"/>
</dbReference>
<dbReference type="Gene3D" id="3.40.1110.10">
    <property type="entry name" value="Calcium-transporting ATPase, cytoplasmic domain N"/>
    <property type="match status" value="1"/>
</dbReference>
<dbReference type="NCBIfam" id="TIGR01525">
    <property type="entry name" value="ATPase-IB_hvy"/>
    <property type="match status" value="1"/>
</dbReference>
<sequence>MTDTLTDYGCYVTEEDDGHQALYLRVEGMRCAACAWKVESTLNAYDGVNARMTYATQRLKLVWDKSAFSTRANDLAAAVEALGFSVAPFDVSKSSEGAKAEESLLLRCLAVAGFATTFVMLFADALWFSPDASLNGATRDLMHWAMALVALPTTLYAGRPFFRSAIAALRHGRSHMDVPISVAVLLTAGMSLFETMRHGPHVYFDAPVMLLFFLLIGRYLDLKARGKAREAAEGLLAMLDGTASVREGGQVRSCKISDLRPGMTLVVAAGEKIAADATLTRGTTEVDTSLLTGETLPRAVSPGETVYAGTINVAAPLEAVVTAASENSLLSRTVALMETAEQGQARFVHIADRVAAIYAPVVHIVAALTFAGWALWGHGGWQDALLKAMAVLIVTCPCALGLAVPVAQVLASGQLFRRGILLKSARGLERLAAADTVIFDKTGTLTRGQPTWMNPQALNEYETRLAVALAAQSRHPLSRALVQARPDLPVAPATVEDVPGCGLRGEVEGEPVWLGKATWLGIESAGDSAPELWFRRGSHTPVRLVFEDTLRLDARLTIDALKARGLDIWLLSGDRRVAAERVATELGIDTCHADLSPLEKLATVQRLQAEGRKVLMVGDGLNDAAALSAASVSISPASGMDITQNAADLVFRGDSLWPVAEALRVAERTGRIVTQNFVLSFGYNLIAVPLAVGGGVTPLIAAIAMSASSLVVVANAFRLKLPGRIA</sequence>
<evidence type="ECO:0000256" key="13">
    <source>
        <dbReference type="ARBA" id="ARBA00023065"/>
    </source>
</evidence>
<dbReference type="InterPro" id="IPR027256">
    <property type="entry name" value="P-typ_ATPase_IB"/>
</dbReference>
<gene>
    <name evidence="17" type="ORF">PQU94_12350</name>
</gene>
<evidence type="ECO:0000259" key="16">
    <source>
        <dbReference type="PROSITE" id="PS50846"/>
    </source>
</evidence>
<evidence type="ECO:0000256" key="4">
    <source>
        <dbReference type="ARBA" id="ARBA00022475"/>
    </source>
</evidence>
<dbReference type="SUPFAM" id="SSF55008">
    <property type="entry name" value="HMA, heavy metal-associated domain"/>
    <property type="match status" value="1"/>
</dbReference>
<evidence type="ECO:0000256" key="6">
    <source>
        <dbReference type="ARBA" id="ARBA00022692"/>
    </source>
</evidence>
<evidence type="ECO:0000256" key="12">
    <source>
        <dbReference type="ARBA" id="ARBA00022989"/>
    </source>
</evidence>
<dbReference type="NCBIfam" id="TIGR01511">
    <property type="entry name" value="ATPase-IB1_Cu"/>
    <property type="match status" value="1"/>
</dbReference>
<keyword evidence="8 15" id="KW-0547">Nucleotide-binding</keyword>
<feature type="transmembrane region" description="Helical" evidence="15">
    <location>
        <begin position="672"/>
        <end position="692"/>
    </location>
</feature>
<keyword evidence="6 15" id="KW-0812">Transmembrane</keyword>
<evidence type="ECO:0000256" key="7">
    <source>
        <dbReference type="ARBA" id="ARBA00022723"/>
    </source>
</evidence>
<dbReference type="SUPFAM" id="SSF81665">
    <property type="entry name" value="Calcium ATPase, transmembrane domain M"/>
    <property type="match status" value="1"/>
</dbReference>
<proteinExistence type="inferred from homology"/>
<keyword evidence="18" id="KW-1185">Reference proteome</keyword>
<evidence type="ECO:0000256" key="9">
    <source>
        <dbReference type="ARBA" id="ARBA00022840"/>
    </source>
</evidence>
<dbReference type="PANTHER" id="PTHR43520:SF5">
    <property type="entry name" value="CATION-TRANSPORTING P-TYPE ATPASE-RELATED"/>
    <property type="match status" value="1"/>
</dbReference>
<protein>
    <submittedName>
        <fullName evidence="17">Heavy metal translocating P-type ATPase</fullName>
    </submittedName>
</protein>
<evidence type="ECO:0000256" key="14">
    <source>
        <dbReference type="ARBA" id="ARBA00023136"/>
    </source>
</evidence>
<dbReference type="CDD" id="cd00371">
    <property type="entry name" value="HMA"/>
    <property type="match status" value="1"/>
</dbReference>
<accession>A0ABT5IFV6</accession>
<dbReference type="EMBL" id="JAQQKW010000007">
    <property type="protein sequence ID" value="MDC7695069.1"/>
    <property type="molecule type" value="Genomic_DNA"/>
</dbReference>
<dbReference type="InterPro" id="IPR036163">
    <property type="entry name" value="HMA_dom_sf"/>
</dbReference>
<dbReference type="NCBIfam" id="TIGR01494">
    <property type="entry name" value="ATPase_P-type"/>
    <property type="match status" value="1"/>
</dbReference>
<feature type="transmembrane region" description="Helical" evidence="15">
    <location>
        <begin position="202"/>
        <end position="220"/>
    </location>
</feature>
<dbReference type="Gene3D" id="2.70.150.10">
    <property type="entry name" value="Calcium-transporting ATPase, cytoplasmic transduction domain A"/>
    <property type="match status" value="1"/>
</dbReference>
<feature type="transmembrane region" description="Helical" evidence="15">
    <location>
        <begin position="178"/>
        <end position="196"/>
    </location>
</feature>
<keyword evidence="12 15" id="KW-1133">Transmembrane helix</keyword>
<dbReference type="PANTHER" id="PTHR43520">
    <property type="entry name" value="ATP7, ISOFORM B"/>
    <property type="match status" value="1"/>
</dbReference>
<dbReference type="SUPFAM" id="SSF81653">
    <property type="entry name" value="Calcium ATPase, transduction domain A"/>
    <property type="match status" value="1"/>
</dbReference>
<dbReference type="PRINTS" id="PR00943">
    <property type="entry name" value="CUATPASE"/>
</dbReference>
<comment type="similarity">
    <text evidence="2 15">Belongs to the cation transport ATPase (P-type) (TC 3.A.3) family. Type IB subfamily.</text>
</comment>
<evidence type="ECO:0000313" key="18">
    <source>
        <dbReference type="Proteomes" id="UP001216595"/>
    </source>
</evidence>
<keyword evidence="9 15" id="KW-0067">ATP-binding</keyword>
<feature type="transmembrane region" description="Helical" evidence="15">
    <location>
        <begin position="141"/>
        <end position="158"/>
    </location>
</feature>
<feature type="domain" description="HMA" evidence="16">
    <location>
        <begin position="20"/>
        <end position="87"/>
    </location>
</feature>
<dbReference type="SUPFAM" id="SSF56784">
    <property type="entry name" value="HAD-like"/>
    <property type="match status" value="1"/>
</dbReference>
<dbReference type="NCBIfam" id="TIGR01512">
    <property type="entry name" value="ATPase-IB2_Cd"/>
    <property type="match status" value="1"/>
</dbReference>
<keyword evidence="7 15" id="KW-0479">Metal-binding</keyword>
<dbReference type="InterPro" id="IPR023298">
    <property type="entry name" value="ATPase_P-typ_TM_dom_sf"/>
</dbReference>
<feature type="transmembrane region" description="Helical" evidence="15">
    <location>
        <begin position="355"/>
        <end position="376"/>
    </location>
</feature>
<dbReference type="RefSeq" id="WP_272741763.1">
    <property type="nucleotide sequence ID" value="NZ_JAQQKW010000007.1"/>
</dbReference>
<dbReference type="PROSITE" id="PS50846">
    <property type="entry name" value="HMA_2"/>
    <property type="match status" value="1"/>
</dbReference>
<feature type="transmembrane region" description="Helical" evidence="15">
    <location>
        <begin position="104"/>
        <end position="129"/>
    </location>
</feature>
<keyword evidence="3" id="KW-0813">Transport</keyword>
<evidence type="ECO:0000256" key="5">
    <source>
        <dbReference type="ARBA" id="ARBA00022553"/>
    </source>
</evidence>
<dbReference type="PROSITE" id="PS00154">
    <property type="entry name" value="ATPASE_E1_E2"/>
    <property type="match status" value="1"/>
</dbReference>
<evidence type="ECO:0000256" key="3">
    <source>
        <dbReference type="ARBA" id="ARBA00022448"/>
    </source>
</evidence>
<dbReference type="Pfam" id="PF00122">
    <property type="entry name" value="E1-E2_ATPase"/>
    <property type="match status" value="1"/>
</dbReference>
<dbReference type="InterPro" id="IPR023214">
    <property type="entry name" value="HAD_sf"/>
</dbReference>
<feature type="transmembrane region" description="Helical" evidence="15">
    <location>
        <begin position="388"/>
        <end position="411"/>
    </location>
</feature>
<evidence type="ECO:0000256" key="1">
    <source>
        <dbReference type="ARBA" id="ARBA00004651"/>
    </source>
</evidence>
<organism evidence="17 18">
    <name type="scientific">Asticcacaulis currens</name>
    <dbReference type="NCBI Taxonomy" id="2984210"/>
    <lineage>
        <taxon>Bacteria</taxon>
        <taxon>Pseudomonadati</taxon>
        <taxon>Pseudomonadota</taxon>
        <taxon>Alphaproteobacteria</taxon>
        <taxon>Caulobacterales</taxon>
        <taxon>Caulobacteraceae</taxon>
        <taxon>Asticcacaulis</taxon>
    </lineage>
</organism>